<organism evidence="2 3">
    <name type="scientific">Edwardsiella hoshinae</name>
    <dbReference type="NCBI Taxonomy" id="93378"/>
    <lineage>
        <taxon>Bacteria</taxon>
        <taxon>Pseudomonadati</taxon>
        <taxon>Pseudomonadota</taxon>
        <taxon>Gammaproteobacteria</taxon>
        <taxon>Enterobacterales</taxon>
        <taxon>Hafniaceae</taxon>
        <taxon>Edwardsiella</taxon>
    </lineage>
</organism>
<sequence>MAVLKRKSNSGIISSIRHAENAVRQLLAQGVDVVGVSVKGGTPVISISRCHVCDKLIQDGKAAYVEFGNGHLGMYRQGVFKSHGCRVVWSERLI</sequence>
<evidence type="ECO:0000313" key="3">
    <source>
        <dbReference type="Proteomes" id="UP000255248"/>
    </source>
</evidence>
<reference evidence="2 3" key="1">
    <citation type="submission" date="2018-06" db="EMBL/GenBank/DDBJ databases">
        <authorList>
            <consortium name="Pathogen Informatics"/>
            <person name="Doyle S."/>
        </authorList>
    </citation>
    <scope>NUCLEOTIDE SEQUENCE [LARGE SCALE GENOMIC DNA]</scope>
    <source>
        <strain evidence="2 3">NCTC12121</strain>
    </source>
</reference>
<dbReference type="EMBL" id="UFXZ01000001">
    <property type="protein sequence ID" value="STC89522.1"/>
    <property type="molecule type" value="Genomic_DNA"/>
</dbReference>
<proteinExistence type="predicted"/>
<dbReference type="OrthoDB" id="7065739at2"/>
<protein>
    <submittedName>
        <fullName evidence="2">Uncharacterized protein</fullName>
    </submittedName>
</protein>
<name>A0A376DIP3_9GAMM</name>
<gene>
    <name evidence="1" type="ORF">NCTC12121_00521</name>
    <name evidence="2" type="ORF">NCTC12121_02225</name>
</gene>
<evidence type="ECO:0000313" key="2">
    <source>
        <dbReference type="EMBL" id="STC89522.1"/>
    </source>
</evidence>
<accession>A0A376DIP3</accession>
<dbReference type="RefSeq" id="WP_024525022.1">
    <property type="nucleotide sequence ID" value="NZ_CP065626.1"/>
</dbReference>
<dbReference type="Proteomes" id="UP000255248">
    <property type="component" value="Unassembled WGS sequence"/>
</dbReference>
<dbReference type="AlphaFoldDB" id="A0A376DIP3"/>
<evidence type="ECO:0000313" key="1">
    <source>
        <dbReference type="EMBL" id="STC84338.1"/>
    </source>
</evidence>
<dbReference type="EMBL" id="UFXZ01000001">
    <property type="protein sequence ID" value="STC84338.1"/>
    <property type="molecule type" value="Genomic_DNA"/>
</dbReference>